<keyword evidence="3 7" id="KW-0375">Hydrogen ion transport</keyword>
<dbReference type="SUPFAM" id="SSF47928">
    <property type="entry name" value="N-terminal domain of the delta subunit of the F1F0-ATP synthase"/>
    <property type="match status" value="1"/>
</dbReference>
<dbReference type="Pfam" id="PF00213">
    <property type="entry name" value="OSCP"/>
    <property type="match status" value="1"/>
</dbReference>
<evidence type="ECO:0000256" key="7">
    <source>
        <dbReference type="HAMAP-Rule" id="MF_01416"/>
    </source>
</evidence>
<evidence type="ECO:0000313" key="9">
    <source>
        <dbReference type="Proteomes" id="UP000295244"/>
    </source>
</evidence>
<dbReference type="EMBL" id="SKBU01000008">
    <property type="protein sequence ID" value="TCJ19420.1"/>
    <property type="molecule type" value="Genomic_DNA"/>
</dbReference>
<organism evidence="8 9">
    <name type="scientific">Rubrobacter taiwanensis</name>
    <dbReference type="NCBI Taxonomy" id="185139"/>
    <lineage>
        <taxon>Bacteria</taxon>
        <taxon>Bacillati</taxon>
        <taxon>Actinomycetota</taxon>
        <taxon>Rubrobacteria</taxon>
        <taxon>Rubrobacterales</taxon>
        <taxon>Rubrobacteraceae</taxon>
        <taxon>Rubrobacter</taxon>
    </lineage>
</organism>
<dbReference type="AlphaFoldDB" id="A0A4R1BP49"/>
<keyword evidence="6 7" id="KW-0066">ATP synthesis</keyword>
<dbReference type="RefSeq" id="WP_132689102.1">
    <property type="nucleotide sequence ID" value="NZ_SKBU01000008.1"/>
</dbReference>
<dbReference type="NCBIfam" id="TIGR01145">
    <property type="entry name" value="ATP_synt_delta"/>
    <property type="match status" value="1"/>
</dbReference>
<comment type="function">
    <text evidence="7">F(1)F(0) ATP synthase produces ATP from ADP in the presence of a proton or sodium gradient. F-type ATPases consist of two structural domains, F(1) containing the extramembraneous catalytic core and F(0) containing the membrane proton channel, linked together by a central stalk and a peripheral stalk. During catalysis, ATP synthesis in the catalytic domain of F(1) is coupled via a rotary mechanism of the central stalk subunits to proton translocation.</text>
</comment>
<dbReference type="InterPro" id="IPR000711">
    <property type="entry name" value="ATPase_OSCP/dsu"/>
</dbReference>
<keyword evidence="7" id="KW-0139">CF(1)</keyword>
<evidence type="ECO:0000256" key="2">
    <source>
        <dbReference type="ARBA" id="ARBA00022448"/>
    </source>
</evidence>
<comment type="similarity">
    <text evidence="7">Belongs to the ATPase delta chain family.</text>
</comment>
<dbReference type="Proteomes" id="UP000295244">
    <property type="component" value="Unassembled WGS sequence"/>
</dbReference>
<comment type="caution">
    <text evidence="8">The sequence shown here is derived from an EMBL/GenBank/DDBJ whole genome shotgun (WGS) entry which is preliminary data.</text>
</comment>
<dbReference type="GO" id="GO:0005886">
    <property type="term" value="C:plasma membrane"/>
    <property type="evidence" value="ECO:0007669"/>
    <property type="project" value="UniProtKB-SubCell"/>
</dbReference>
<dbReference type="InterPro" id="IPR026015">
    <property type="entry name" value="ATP_synth_OSCP/delta_N_sf"/>
</dbReference>
<comment type="function">
    <text evidence="7">This protein is part of the stalk that links CF(0) to CF(1). It either transmits conformational changes from CF(0) to CF(1) or is implicated in proton conduction.</text>
</comment>
<dbReference type="OrthoDB" id="5242917at2"/>
<evidence type="ECO:0000313" key="8">
    <source>
        <dbReference type="EMBL" id="TCJ19420.1"/>
    </source>
</evidence>
<keyword evidence="5 7" id="KW-0472">Membrane</keyword>
<dbReference type="GO" id="GO:0046933">
    <property type="term" value="F:proton-transporting ATP synthase activity, rotational mechanism"/>
    <property type="evidence" value="ECO:0007669"/>
    <property type="project" value="UniProtKB-UniRule"/>
</dbReference>
<dbReference type="GO" id="GO:0045259">
    <property type="term" value="C:proton-transporting ATP synthase complex"/>
    <property type="evidence" value="ECO:0007669"/>
    <property type="project" value="UniProtKB-KW"/>
</dbReference>
<gene>
    <name evidence="7 8" type="primary">atpH</name>
    <name evidence="8" type="ORF">E0L93_04515</name>
</gene>
<dbReference type="PRINTS" id="PR00125">
    <property type="entry name" value="ATPASEDELTA"/>
</dbReference>
<keyword evidence="7" id="KW-1003">Cell membrane</keyword>
<reference evidence="8 9" key="1">
    <citation type="submission" date="2019-03" db="EMBL/GenBank/DDBJ databases">
        <title>Whole genome sequence of a novel Rubrobacter taiwanensis strain, isolated from Yellowstone National Park.</title>
        <authorList>
            <person name="Freed S."/>
            <person name="Ramaley R.F."/>
            <person name="Kyndt J.A."/>
        </authorList>
    </citation>
    <scope>NUCLEOTIDE SEQUENCE [LARGE SCALE GENOMIC DNA]</scope>
    <source>
        <strain evidence="8 9">Yellowstone</strain>
    </source>
</reference>
<comment type="subcellular location">
    <subcellularLocation>
        <location evidence="7">Cell membrane</location>
        <topology evidence="7">Peripheral membrane protein</topology>
    </subcellularLocation>
    <subcellularLocation>
        <location evidence="1">Membrane</location>
    </subcellularLocation>
</comment>
<sequence length="179" mass="20755">MSVVSTYAEALFEAAQERGNLEETLQDLKDFAGALRENEELRRFYYHAQVTKPQKRRVLDQLTEGMQQTARNFLKVLADKDREEYLEEILLRYEELVKDHLGRVEVELTTAVELPGETLRRIEERLKEILGRREVVLENRVDEDILGGAVFRFGGMMLDGSVRGQLEGLREKMLERGVV</sequence>
<keyword evidence="9" id="KW-1185">Reference proteome</keyword>
<proteinExistence type="inferred from homology"/>
<dbReference type="PANTHER" id="PTHR11910">
    <property type="entry name" value="ATP SYNTHASE DELTA CHAIN"/>
    <property type="match status" value="1"/>
</dbReference>
<keyword evidence="2 7" id="KW-0813">Transport</keyword>
<dbReference type="Gene3D" id="1.10.520.20">
    <property type="entry name" value="N-terminal domain of the delta subunit of the F1F0-ATP synthase"/>
    <property type="match status" value="1"/>
</dbReference>
<protein>
    <recommendedName>
        <fullName evidence="7">ATP synthase subunit delta</fullName>
    </recommendedName>
    <alternativeName>
        <fullName evidence="7">ATP synthase F(1) sector subunit delta</fullName>
    </alternativeName>
    <alternativeName>
        <fullName evidence="7">F-type ATPase subunit delta</fullName>
        <shortName evidence="7">F-ATPase subunit delta</shortName>
    </alternativeName>
</protein>
<evidence type="ECO:0000256" key="6">
    <source>
        <dbReference type="ARBA" id="ARBA00023310"/>
    </source>
</evidence>
<evidence type="ECO:0000256" key="3">
    <source>
        <dbReference type="ARBA" id="ARBA00022781"/>
    </source>
</evidence>
<evidence type="ECO:0000256" key="4">
    <source>
        <dbReference type="ARBA" id="ARBA00023065"/>
    </source>
</evidence>
<keyword evidence="4 7" id="KW-0406">Ion transport</keyword>
<evidence type="ECO:0000256" key="1">
    <source>
        <dbReference type="ARBA" id="ARBA00004370"/>
    </source>
</evidence>
<evidence type="ECO:0000256" key="5">
    <source>
        <dbReference type="ARBA" id="ARBA00023136"/>
    </source>
</evidence>
<dbReference type="HAMAP" id="MF_01416">
    <property type="entry name" value="ATP_synth_delta_bact"/>
    <property type="match status" value="1"/>
</dbReference>
<name>A0A4R1BP49_9ACTN</name>
<accession>A0A4R1BP49</accession>